<dbReference type="Pfam" id="PF20151">
    <property type="entry name" value="DUF6533"/>
    <property type="match status" value="1"/>
</dbReference>
<keyword evidence="1" id="KW-0812">Transmembrane</keyword>
<dbReference type="InParanoid" id="A0A0H2SGH0"/>
<accession>A0A0H2SGH0</accession>
<keyword evidence="1" id="KW-1133">Transmembrane helix</keyword>
<dbReference type="InterPro" id="IPR045340">
    <property type="entry name" value="DUF6533"/>
</dbReference>
<gene>
    <name evidence="3" type="ORF">SCHPADRAFT_223084</name>
</gene>
<keyword evidence="1" id="KW-0472">Membrane</keyword>
<proteinExistence type="predicted"/>
<protein>
    <recommendedName>
        <fullName evidence="2">DUF6533 domain-containing protein</fullName>
    </recommendedName>
</protein>
<keyword evidence="4" id="KW-1185">Reference proteome</keyword>
<sequence>MMIYDLSQASSCDSTLEDIEPPTHQYPSAGSWRTMSIVDVTLRTNVDQYYIMASSAFFFYDFALTIPQEVKHIWFTKLSIVNVLVIGLRYLTVLGFIPAIVIAFTPFIDVGDGGKVFRSGRVPGIIGIICQGMTLVLLIIRIHAIYNKKRWILYLTVPFAILSVGLASLVIGTASFMSLPNIHRNNG</sequence>
<organism evidence="3 4">
    <name type="scientific">Schizopora paradoxa</name>
    <dbReference type="NCBI Taxonomy" id="27342"/>
    <lineage>
        <taxon>Eukaryota</taxon>
        <taxon>Fungi</taxon>
        <taxon>Dikarya</taxon>
        <taxon>Basidiomycota</taxon>
        <taxon>Agaricomycotina</taxon>
        <taxon>Agaricomycetes</taxon>
        <taxon>Hymenochaetales</taxon>
        <taxon>Schizoporaceae</taxon>
        <taxon>Schizopora</taxon>
    </lineage>
</organism>
<evidence type="ECO:0000256" key="1">
    <source>
        <dbReference type="SAM" id="Phobius"/>
    </source>
</evidence>
<feature type="transmembrane region" description="Helical" evidence="1">
    <location>
        <begin position="152"/>
        <end position="177"/>
    </location>
</feature>
<reference evidence="3 4" key="1">
    <citation type="submission" date="2015-04" db="EMBL/GenBank/DDBJ databases">
        <title>Complete genome sequence of Schizopora paradoxa KUC8140, a cosmopolitan wood degrader in East Asia.</title>
        <authorList>
            <consortium name="DOE Joint Genome Institute"/>
            <person name="Min B."/>
            <person name="Park H."/>
            <person name="Jang Y."/>
            <person name="Kim J.-J."/>
            <person name="Kim K.H."/>
            <person name="Pangilinan J."/>
            <person name="Lipzen A."/>
            <person name="Riley R."/>
            <person name="Grigoriev I.V."/>
            <person name="Spatafora J.W."/>
            <person name="Choi I.-G."/>
        </authorList>
    </citation>
    <scope>NUCLEOTIDE SEQUENCE [LARGE SCALE GENOMIC DNA]</scope>
    <source>
        <strain evidence="3 4">KUC8140</strain>
    </source>
</reference>
<dbReference type="OrthoDB" id="2681037at2759"/>
<dbReference type="Proteomes" id="UP000053477">
    <property type="component" value="Unassembled WGS sequence"/>
</dbReference>
<evidence type="ECO:0000313" key="4">
    <source>
        <dbReference type="Proteomes" id="UP000053477"/>
    </source>
</evidence>
<evidence type="ECO:0000313" key="3">
    <source>
        <dbReference type="EMBL" id="KLO16161.1"/>
    </source>
</evidence>
<dbReference type="AlphaFoldDB" id="A0A0H2SGH0"/>
<feature type="transmembrane region" description="Helical" evidence="1">
    <location>
        <begin position="120"/>
        <end position="140"/>
    </location>
</feature>
<name>A0A0H2SGH0_9AGAM</name>
<dbReference type="EMBL" id="KQ085919">
    <property type="protein sequence ID" value="KLO16161.1"/>
    <property type="molecule type" value="Genomic_DNA"/>
</dbReference>
<feature type="transmembrane region" description="Helical" evidence="1">
    <location>
        <begin position="78"/>
        <end position="108"/>
    </location>
</feature>
<feature type="domain" description="DUF6533" evidence="2">
    <location>
        <begin position="49"/>
        <end position="94"/>
    </location>
</feature>
<evidence type="ECO:0000259" key="2">
    <source>
        <dbReference type="Pfam" id="PF20151"/>
    </source>
</evidence>